<gene>
    <name evidence="2" type="ORF">NITMOv2_2442</name>
</gene>
<dbReference type="PATRIC" id="fig|42253.5.peg.2407"/>
<evidence type="ECO:0000313" key="3">
    <source>
        <dbReference type="Proteomes" id="UP000069205"/>
    </source>
</evidence>
<dbReference type="STRING" id="42253.NITMOv2_2442"/>
<sequence>MNTEKPVFAQLAESLSNDPVDQVIRYHIRTKHHFNRYARSLGFLDWANQPDPFRRFAGAELTALPLLTPGEEPVAPSYDAIYERGAVPGRPVTVRTLSRFFEYALALSAWKKAGESEWALRSNPSSGNLHPTEGYVLLPHIGGLDMKPGLYHYAPKEHGLELRAEFPIERTARLLALFPPHAFLFGLTSVHWREAWKYGERAFRYCNHDVGHAIGTARIAAATLGWNMALLDGVEQNTVAVLLGTNRAGDFQDVEPEHPDCLAVVWPHEDVKRDALGVKRQESGIIPLYLDASLVKELAGGPWHGKANRLSRDHAVHWEVIDEAAEASWKVPSEQRTISRPTDSPDISDARHSAHVTHHSLSAGQIIRQRRSAVAFDGKTSITAAVFFRMLKRVMPQADRSQLDRPMPWDSWPYDPAVHLMLFVHRVEGLTPGLYVLIRDPRKLSFVQQAMNPELVWTTPPGCPDGLPLYWLLEGDARKLAAQVSCHQDIAGDSAFSFGMLAEFEGRLRQEGAWWYPRLFWESGLLGQVLYLEAEAAGVRATGIGCFFDDPVHEIVAIQGLSLQSLYHFTIGGPVEDRRLQTLPPYHHLQNQNHG</sequence>
<name>A0A0K2GD22_NITMO</name>
<accession>A0A0K2GD22</accession>
<proteinExistence type="predicted"/>
<dbReference type="KEGG" id="nmv:NITMOv2_2442"/>
<organism evidence="2 3">
    <name type="scientific">Nitrospira moscoviensis</name>
    <dbReference type="NCBI Taxonomy" id="42253"/>
    <lineage>
        <taxon>Bacteria</taxon>
        <taxon>Pseudomonadati</taxon>
        <taxon>Nitrospirota</taxon>
        <taxon>Nitrospiria</taxon>
        <taxon>Nitrospirales</taxon>
        <taxon>Nitrospiraceae</taxon>
        <taxon>Nitrospira</taxon>
    </lineage>
</organism>
<dbReference type="EMBL" id="CP011801">
    <property type="protein sequence ID" value="ALA58855.1"/>
    <property type="molecule type" value="Genomic_DNA"/>
</dbReference>
<dbReference type="GO" id="GO:0016491">
    <property type="term" value="F:oxidoreductase activity"/>
    <property type="evidence" value="ECO:0007669"/>
    <property type="project" value="InterPro"/>
</dbReference>
<feature type="region of interest" description="Disordered" evidence="1">
    <location>
        <begin position="331"/>
        <end position="350"/>
    </location>
</feature>
<evidence type="ECO:0000313" key="2">
    <source>
        <dbReference type="EMBL" id="ALA58855.1"/>
    </source>
</evidence>
<reference evidence="2 3" key="1">
    <citation type="journal article" date="2015" name="Proc. Natl. Acad. Sci. U.S.A.">
        <title>Expanded metabolic versatility of ubiquitous nitrite-oxidizing bacteria from the genus Nitrospira.</title>
        <authorList>
            <person name="Koch H."/>
            <person name="Lucker S."/>
            <person name="Albertsen M."/>
            <person name="Kitzinger K."/>
            <person name="Herbold C."/>
            <person name="Spieck E."/>
            <person name="Nielsen P.H."/>
            <person name="Wagner M."/>
            <person name="Daims H."/>
        </authorList>
    </citation>
    <scope>NUCLEOTIDE SEQUENCE [LARGE SCALE GENOMIC DNA]</scope>
    <source>
        <strain evidence="2 3">NSP M-1</strain>
    </source>
</reference>
<dbReference type="PANTHER" id="PTHR42741">
    <property type="entry name" value="NITROREDUCTASE FAMILY PROTEIN"/>
    <property type="match status" value="1"/>
</dbReference>
<dbReference type="Proteomes" id="UP000069205">
    <property type="component" value="Chromosome"/>
</dbReference>
<dbReference type="InterPro" id="IPR000415">
    <property type="entry name" value="Nitroreductase-like"/>
</dbReference>
<dbReference type="AlphaFoldDB" id="A0A0K2GD22"/>
<evidence type="ECO:0008006" key="4">
    <source>
        <dbReference type="Google" id="ProtNLM"/>
    </source>
</evidence>
<dbReference type="CDD" id="cd02142">
    <property type="entry name" value="McbC_SagB-like_oxidoreductase"/>
    <property type="match status" value="2"/>
</dbReference>
<keyword evidence="3" id="KW-1185">Reference proteome</keyword>
<evidence type="ECO:0000256" key="1">
    <source>
        <dbReference type="SAM" id="MobiDB-lite"/>
    </source>
</evidence>
<dbReference type="Gene3D" id="3.40.109.10">
    <property type="entry name" value="NADH Oxidase"/>
    <property type="match status" value="2"/>
</dbReference>
<dbReference type="PANTHER" id="PTHR42741:SF3">
    <property type="entry name" value="NITROREDUCTASE FAMILY PROTEIN"/>
    <property type="match status" value="1"/>
</dbReference>
<dbReference type="RefSeq" id="WP_083447947.1">
    <property type="nucleotide sequence ID" value="NZ_CP011801.1"/>
</dbReference>
<dbReference type="SUPFAM" id="SSF55469">
    <property type="entry name" value="FMN-dependent nitroreductase-like"/>
    <property type="match status" value="2"/>
</dbReference>
<protein>
    <recommendedName>
        <fullName evidence="4">Nitroreductase domain-containing protein</fullName>
    </recommendedName>
</protein>